<dbReference type="AlphaFoldDB" id="A0A6C0RCW2"/>
<evidence type="ECO:0000313" key="8">
    <source>
        <dbReference type="Proteomes" id="UP000474630"/>
    </source>
</evidence>
<dbReference type="KEGG" id="drc:G0Q07_09120"/>
<dbReference type="Pfam" id="PF08281">
    <property type="entry name" value="Sigma70_r4_2"/>
    <property type="match status" value="1"/>
</dbReference>
<organism evidence="7 8">
    <name type="scientific">Draconibacterium halophilum</name>
    <dbReference type="NCBI Taxonomy" id="2706887"/>
    <lineage>
        <taxon>Bacteria</taxon>
        <taxon>Pseudomonadati</taxon>
        <taxon>Bacteroidota</taxon>
        <taxon>Bacteroidia</taxon>
        <taxon>Marinilabiliales</taxon>
        <taxon>Prolixibacteraceae</taxon>
        <taxon>Draconibacterium</taxon>
    </lineage>
</organism>
<dbReference type="InterPro" id="IPR000792">
    <property type="entry name" value="Tscrpt_reg_LuxR_C"/>
</dbReference>
<dbReference type="InterPro" id="IPR014327">
    <property type="entry name" value="RNA_pol_sigma70_bacteroid"/>
</dbReference>
<evidence type="ECO:0000256" key="2">
    <source>
        <dbReference type="ARBA" id="ARBA00023015"/>
    </source>
</evidence>
<keyword evidence="3" id="KW-0731">Sigma factor</keyword>
<dbReference type="InterPro" id="IPR014284">
    <property type="entry name" value="RNA_pol_sigma-70_dom"/>
</dbReference>
<dbReference type="InterPro" id="IPR007627">
    <property type="entry name" value="RNA_pol_sigma70_r2"/>
</dbReference>
<keyword evidence="2" id="KW-0805">Transcription regulation</keyword>
<dbReference type="PRINTS" id="PR00038">
    <property type="entry name" value="HTHLUXR"/>
</dbReference>
<evidence type="ECO:0000256" key="4">
    <source>
        <dbReference type="ARBA" id="ARBA00023163"/>
    </source>
</evidence>
<evidence type="ECO:0000259" key="5">
    <source>
        <dbReference type="Pfam" id="PF04542"/>
    </source>
</evidence>
<dbReference type="PANTHER" id="PTHR43133:SF46">
    <property type="entry name" value="RNA POLYMERASE SIGMA-70 FACTOR ECF SUBFAMILY"/>
    <property type="match status" value="1"/>
</dbReference>
<feature type="domain" description="RNA polymerase sigma factor 70 region 4 type 2" evidence="6">
    <location>
        <begin position="120"/>
        <end position="172"/>
    </location>
</feature>
<dbReference type="GO" id="GO:0006352">
    <property type="term" value="P:DNA-templated transcription initiation"/>
    <property type="evidence" value="ECO:0007669"/>
    <property type="project" value="InterPro"/>
</dbReference>
<dbReference type="Proteomes" id="UP000474630">
    <property type="component" value="Chromosome"/>
</dbReference>
<dbReference type="Pfam" id="PF04542">
    <property type="entry name" value="Sigma70_r2"/>
    <property type="match status" value="1"/>
</dbReference>
<dbReference type="Gene3D" id="1.10.10.10">
    <property type="entry name" value="Winged helix-like DNA-binding domain superfamily/Winged helix DNA-binding domain"/>
    <property type="match status" value="1"/>
</dbReference>
<evidence type="ECO:0000313" key="7">
    <source>
        <dbReference type="EMBL" id="QIA07876.1"/>
    </source>
</evidence>
<name>A0A6C0RCW2_9BACT</name>
<gene>
    <name evidence="7" type="ORF">G0Q07_09120</name>
</gene>
<evidence type="ECO:0000256" key="3">
    <source>
        <dbReference type="ARBA" id="ARBA00023082"/>
    </source>
</evidence>
<dbReference type="InterPro" id="IPR036388">
    <property type="entry name" value="WH-like_DNA-bd_sf"/>
</dbReference>
<dbReference type="SUPFAM" id="SSF88659">
    <property type="entry name" value="Sigma3 and sigma4 domains of RNA polymerase sigma factors"/>
    <property type="match status" value="1"/>
</dbReference>
<dbReference type="InterPro" id="IPR013249">
    <property type="entry name" value="RNA_pol_sigma70_r4_t2"/>
</dbReference>
<proteinExistence type="inferred from homology"/>
<dbReference type="PANTHER" id="PTHR43133">
    <property type="entry name" value="RNA POLYMERASE ECF-TYPE SIGMA FACTO"/>
    <property type="match status" value="1"/>
</dbReference>
<keyword evidence="8" id="KW-1185">Reference proteome</keyword>
<dbReference type="EMBL" id="CP048409">
    <property type="protein sequence ID" value="QIA07876.1"/>
    <property type="molecule type" value="Genomic_DNA"/>
</dbReference>
<sequence length="197" mass="22744">MLNDQKTKTLIADGNTGRFQLLMELTSDELLHYALSFVRNQEIAEELVSDVYVKIWLKRSELPNIQNIRSYLFIAVKNSCLSHLRKMKNEKIVFIDEYSDFLFHAVESNDDETLEKDLLKKIHTAIDELPPKCKEAFSLAKINGFKHREIAQIMSISEKTVNNHLVTALKKITESLGIEKKAKTSPLKRASLFTFTW</sequence>
<evidence type="ECO:0000259" key="6">
    <source>
        <dbReference type="Pfam" id="PF08281"/>
    </source>
</evidence>
<comment type="similarity">
    <text evidence="1">Belongs to the sigma-70 factor family. ECF subfamily.</text>
</comment>
<dbReference type="GO" id="GO:0003677">
    <property type="term" value="F:DNA binding"/>
    <property type="evidence" value="ECO:0007669"/>
    <property type="project" value="InterPro"/>
</dbReference>
<accession>A0A6C0RCW2</accession>
<dbReference type="RefSeq" id="WP_163345797.1">
    <property type="nucleotide sequence ID" value="NZ_CP048409.1"/>
</dbReference>
<dbReference type="GO" id="GO:0016987">
    <property type="term" value="F:sigma factor activity"/>
    <property type="evidence" value="ECO:0007669"/>
    <property type="project" value="UniProtKB-KW"/>
</dbReference>
<dbReference type="InterPro" id="IPR013324">
    <property type="entry name" value="RNA_pol_sigma_r3/r4-like"/>
</dbReference>
<protein>
    <submittedName>
        <fullName evidence="7">RNA polymerase sigma-70 factor</fullName>
    </submittedName>
</protein>
<keyword evidence="4" id="KW-0804">Transcription</keyword>
<feature type="domain" description="RNA polymerase sigma-70 region 2" evidence="5">
    <location>
        <begin position="27"/>
        <end position="87"/>
    </location>
</feature>
<dbReference type="CDD" id="cd06171">
    <property type="entry name" value="Sigma70_r4"/>
    <property type="match status" value="1"/>
</dbReference>
<dbReference type="InterPro" id="IPR039425">
    <property type="entry name" value="RNA_pol_sigma-70-like"/>
</dbReference>
<dbReference type="SUPFAM" id="SSF88946">
    <property type="entry name" value="Sigma2 domain of RNA polymerase sigma factors"/>
    <property type="match status" value="1"/>
</dbReference>
<reference evidence="7 8" key="1">
    <citation type="submission" date="2020-02" db="EMBL/GenBank/DDBJ databases">
        <title>Genome sequencing for Draconibacterium sp. strain M1.</title>
        <authorList>
            <person name="Park S.-J."/>
        </authorList>
    </citation>
    <scope>NUCLEOTIDE SEQUENCE [LARGE SCALE GENOMIC DNA]</scope>
    <source>
        <strain evidence="7 8">M1</strain>
    </source>
</reference>
<dbReference type="InterPro" id="IPR013325">
    <property type="entry name" value="RNA_pol_sigma_r2"/>
</dbReference>
<dbReference type="NCBIfam" id="TIGR02937">
    <property type="entry name" value="sigma70-ECF"/>
    <property type="match status" value="1"/>
</dbReference>
<dbReference type="Gene3D" id="1.10.1740.10">
    <property type="match status" value="1"/>
</dbReference>
<dbReference type="NCBIfam" id="TIGR02985">
    <property type="entry name" value="Sig70_bacteroi1"/>
    <property type="match status" value="1"/>
</dbReference>
<evidence type="ECO:0000256" key="1">
    <source>
        <dbReference type="ARBA" id="ARBA00010641"/>
    </source>
</evidence>